<dbReference type="InterPro" id="IPR035938">
    <property type="entry name" value="Hemerythrin-like_sf"/>
</dbReference>
<dbReference type="PANTHER" id="PTHR37164">
    <property type="entry name" value="BACTERIOHEMERYTHRIN"/>
    <property type="match status" value="1"/>
</dbReference>
<gene>
    <name evidence="6" type="ORF">IPN91_00890</name>
</gene>
<dbReference type="Gene3D" id="1.20.120.50">
    <property type="entry name" value="Hemerythrin-like"/>
    <property type="match status" value="1"/>
</dbReference>
<dbReference type="Proteomes" id="UP000709959">
    <property type="component" value="Unassembled WGS sequence"/>
</dbReference>
<comment type="caution">
    <text evidence="6">The sequence shown here is derived from an EMBL/GenBank/DDBJ whole genome shotgun (WGS) entry which is preliminary data.</text>
</comment>
<evidence type="ECO:0000259" key="5">
    <source>
        <dbReference type="Pfam" id="PF01814"/>
    </source>
</evidence>
<name>A0A936EZY8_9BACT</name>
<feature type="domain" description="Hemerythrin-like" evidence="5">
    <location>
        <begin position="12"/>
        <end position="133"/>
    </location>
</feature>
<keyword evidence="4" id="KW-0408">Iron</keyword>
<reference evidence="6 7" key="1">
    <citation type="submission" date="2020-10" db="EMBL/GenBank/DDBJ databases">
        <title>Connecting structure to function with the recovery of over 1000 high-quality activated sludge metagenome-assembled genomes encoding full-length rRNA genes using long-read sequencing.</title>
        <authorList>
            <person name="Singleton C.M."/>
            <person name="Petriglieri F."/>
            <person name="Kristensen J.M."/>
            <person name="Kirkegaard R.H."/>
            <person name="Michaelsen T.Y."/>
            <person name="Andersen M.H."/>
            <person name="Karst S.M."/>
            <person name="Dueholm M.S."/>
            <person name="Nielsen P.H."/>
            <person name="Albertsen M."/>
        </authorList>
    </citation>
    <scope>NUCLEOTIDE SEQUENCE [LARGE SCALE GENOMIC DNA]</scope>
    <source>
        <strain evidence="6">OdNE_18-Q3-R46-58_MAXAC.008</strain>
    </source>
</reference>
<dbReference type="InterPro" id="IPR016131">
    <property type="entry name" value="Haemerythrin_Fe_BS"/>
</dbReference>
<dbReference type="EMBL" id="JADKCH010000001">
    <property type="protein sequence ID" value="MBK8571201.1"/>
    <property type="molecule type" value="Genomic_DNA"/>
</dbReference>
<sequence>MTLAVWSDRYETGIREIDAQHQRLFQAINRMEAAYRAGTEEREAQESLAFLARYTLEHFETEEALMRAIGYPMLEFHQNEHAELMAQILAMKAKLDGGFLVPLDGADFAAHMANFAADWLAHHIDEADMGYVQFARERPSGQP</sequence>
<dbReference type="PANTHER" id="PTHR37164:SF1">
    <property type="entry name" value="BACTERIOHEMERYTHRIN"/>
    <property type="match status" value="1"/>
</dbReference>
<dbReference type="InterPro" id="IPR050669">
    <property type="entry name" value="Hemerythrin"/>
</dbReference>
<evidence type="ECO:0000256" key="3">
    <source>
        <dbReference type="ARBA" id="ARBA00022723"/>
    </source>
</evidence>
<comment type="similarity">
    <text evidence="1">Belongs to the hemerythrin family.</text>
</comment>
<evidence type="ECO:0000256" key="2">
    <source>
        <dbReference type="ARBA" id="ARBA00022621"/>
    </source>
</evidence>
<dbReference type="GO" id="GO:0046872">
    <property type="term" value="F:metal ion binding"/>
    <property type="evidence" value="ECO:0007669"/>
    <property type="project" value="UniProtKB-KW"/>
</dbReference>
<keyword evidence="3" id="KW-0479">Metal-binding</keyword>
<protein>
    <submittedName>
        <fullName evidence="6">Hemerythrin family protein</fullName>
    </submittedName>
</protein>
<evidence type="ECO:0000256" key="4">
    <source>
        <dbReference type="ARBA" id="ARBA00023004"/>
    </source>
</evidence>
<evidence type="ECO:0000313" key="6">
    <source>
        <dbReference type="EMBL" id="MBK8571201.1"/>
    </source>
</evidence>
<evidence type="ECO:0000313" key="7">
    <source>
        <dbReference type="Proteomes" id="UP000709959"/>
    </source>
</evidence>
<keyword evidence="2" id="KW-0561">Oxygen transport</keyword>
<evidence type="ECO:0000256" key="1">
    <source>
        <dbReference type="ARBA" id="ARBA00010587"/>
    </source>
</evidence>
<dbReference type="InterPro" id="IPR012312">
    <property type="entry name" value="Hemerythrin-like"/>
</dbReference>
<dbReference type="CDD" id="cd12107">
    <property type="entry name" value="Hemerythrin"/>
    <property type="match status" value="1"/>
</dbReference>
<accession>A0A936EZY8</accession>
<dbReference type="SUPFAM" id="SSF47188">
    <property type="entry name" value="Hemerythrin-like"/>
    <property type="match status" value="1"/>
</dbReference>
<proteinExistence type="inferred from homology"/>
<dbReference type="GO" id="GO:0005344">
    <property type="term" value="F:oxygen carrier activity"/>
    <property type="evidence" value="ECO:0007669"/>
    <property type="project" value="UniProtKB-KW"/>
</dbReference>
<organism evidence="6 7">
    <name type="scientific">Candidatus Geothrix odensensis</name>
    <dbReference type="NCBI Taxonomy" id="2954440"/>
    <lineage>
        <taxon>Bacteria</taxon>
        <taxon>Pseudomonadati</taxon>
        <taxon>Acidobacteriota</taxon>
        <taxon>Holophagae</taxon>
        <taxon>Holophagales</taxon>
        <taxon>Holophagaceae</taxon>
        <taxon>Geothrix</taxon>
    </lineage>
</organism>
<dbReference type="Pfam" id="PF01814">
    <property type="entry name" value="Hemerythrin"/>
    <property type="match status" value="1"/>
</dbReference>
<keyword evidence="2" id="KW-0813">Transport</keyword>
<dbReference type="NCBIfam" id="TIGR02481">
    <property type="entry name" value="hemeryth_dom"/>
    <property type="match status" value="1"/>
</dbReference>
<dbReference type="AlphaFoldDB" id="A0A936EZY8"/>
<dbReference type="NCBIfam" id="NF033749">
    <property type="entry name" value="bact_hemeryth"/>
    <property type="match status" value="1"/>
</dbReference>
<dbReference type="PROSITE" id="PS00550">
    <property type="entry name" value="HEMERYTHRINS"/>
    <property type="match status" value="1"/>
</dbReference>
<dbReference type="InterPro" id="IPR012827">
    <property type="entry name" value="Hemerythrin_metal-bd"/>
</dbReference>